<accession>A0A916JNG0</accession>
<evidence type="ECO:0000313" key="1">
    <source>
        <dbReference type="EMBL" id="CAG5083933.1"/>
    </source>
</evidence>
<sequence length="216" mass="24499">MKTLLTILLLLFFLTTIQSQRKVNIGIEGGSSLFNGMGLNMDPTLMKNLNLVVVYGEYELYGGLIEINFSNFTVQNKGFTTIGPFLGLRYHKLTKKRQSHFFADLNLSWRDYYPNYVAPPYGGNSDLDYIFMKSIGVEYYSQTFNSHLSIGYESIFFDRISLPIMLGAGLAVHSGQTTQVGIEEGLSDYEVLEFSPIIRIGLRVYVYKINTAVNKY</sequence>
<organism evidence="1 2">
    <name type="scientific">Parvicella tangerina</name>
    <dbReference type="NCBI Taxonomy" id="2829795"/>
    <lineage>
        <taxon>Bacteria</taxon>
        <taxon>Pseudomonadati</taxon>
        <taxon>Bacteroidota</taxon>
        <taxon>Flavobacteriia</taxon>
        <taxon>Flavobacteriales</taxon>
        <taxon>Parvicellaceae</taxon>
        <taxon>Parvicella</taxon>
    </lineage>
</organism>
<keyword evidence="2" id="KW-1185">Reference proteome</keyword>
<proteinExistence type="predicted"/>
<dbReference type="AlphaFoldDB" id="A0A916JNG0"/>
<evidence type="ECO:0000313" key="2">
    <source>
        <dbReference type="Proteomes" id="UP000683507"/>
    </source>
</evidence>
<protein>
    <recommendedName>
        <fullName evidence="3">DUF3575 domain-containing protein</fullName>
    </recommendedName>
</protein>
<gene>
    <name evidence="1" type="ORF">CRYO30217_02333</name>
</gene>
<name>A0A916JNG0_9FLAO</name>
<reference evidence="1" key="1">
    <citation type="submission" date="2021-04" db="EMBL/GenBank/DDBJ databases">
        <authorList>
            <person name="Rodrigo-Torres L."/>
            <person name="Arahal R. D."/>
            <person name="Lucena T."/>
        </authorList>
    </citation>
    <scope>NUCLEOTIDE SEQUENCE</scope>
    <source>
        <strain evidence="1">AS29M-1</strain>
    </source>
</reference>
<dbReference type="Proteomes" id="UP000683507">
    <property type="component" value="Chromosome"/>
</dbReference>
<dbReference type="EMBL" id="OU015584">
    <property type="protein sequence ID" value="CAG5083933.1"/>
    <property type="molecule type" value="Genomic_DNA"/>
</dbReference>
<dbReference type="RefSeq" id="WP_258542564.1">
    <property type="nucleotide sequence ID" value="NZ_OU015584.1"/>
</dbReference>
<dbReference type="KEGG" id="ptan:CRYO30217_02333"/>
<evidence type="ECO:0008006" key="3">
    <source>
        <dbReference type="Google" id="ProtNLM"/>
    </source>
</evidence>